<dbReference type="RefSeq" id="XP_066801174.1">
    <property type="nucleotide sequence ID" value="XM_066948606.1"/>
</dbReference>
<accession>A0AAW0YIP5</accession>
<comment type="caution">
    <text evidence="2">The sequence shown here is derived from an EMBL/GenBank/DDBJ whole genome shotgun (WGS) entry which is preliminary data.</text>
</comment>
<feature type="transmembrane region" description="Helical" evidence="1">
    <location>
        <begin position="249"/>
        <end position="265"/>
    </location>
</feature>
<proteinExistence type="predicted"/>
<evidence type="ECO:0000313" key="2">
    <source>
        <dbReference type="EMBL" id="KAK8847656.1"/>
    </source>
</evidence>
<dbReference type="KEGG" id="kne:92182773"/>
<keyword evidence="1" id="KW-0812">Transmembrane</keyword>
<evidence type="ECO:0000313" key="3">
    <source>
        <dbReference type="Proteomes" id="UP001388673"/>
    </source>
</evidence>
<feature type="transmembrane region" description="Helical" evidence="1">
    <location>
        <begin position="456"/>
        <end position="475"/>
    </location>
</feature>
<reference evidence="2 3" key="1">
    <citation type="journal article" date="2024" name="bioRxiv">
        <title>Comparative genomics of Cryptococcus and Kwoniella reveals pathogenesis evolution and contrasting karyotype dynamics via intercentromeric recombination or chromosome fusion.</title>
        <authorList>
            <person name="Coelho M.A."/>
            <person name="David-Palma M."/>
            <person name="Shea T."/>
            <person name="Bowers K."/>
            <person name="McGinley-Smith S."/>
            <person name="Mohammad A.W."/>
            <person name="Gnirke A."/>
            <person name="Yurkov A.M."/>
            <person name="Nowrousian M."/>
            <person name="Sun S."/>
            <person name="Cuomo C.A."/>
            <person name="Heitman J."/>
        </authorList>
    </citation>
    <scope>NUCLEOTIDE SEQUENCE [LARGE SCALE GENOMIC DNA]</scope>
    <source>
        <strain evidence="2 3">CBS 13917</strain>
    </source>
</reference>
<feature type="transmembrane region" description="Helical" evidence="1">
    <location>
        <begin position="161"/>
        <end position="180"/>
    </location>
</feature>
<feature type="transmembrane region" description="Helical" evidence="1">
    <location>
        <begin position="186"/>
        <end position="211"/>
    </location>
</feature>
<keyword evidence="3" id="KW-1185">Reference proteome</keyword>
<dbReference type="EMBL" id="JBCAWK010000010">
    <property type="protein sequence ID" value="KAK8847656.1"/>
    <property type="molecule type" value="Genomic_DNA"/>
</dbReference>
<evidence type="ECO:0000256" key="1">
    <source>
        <dbReference type="SAM" id="Phobius"/>
    </source>
</evidence>
<keyword evidence="1" id="KW-0472">Membrane</keyword>
<gene>
    <name evidence="2" type="ORF">IAR55_005515</name>
</gene>
<keyword evidence="1" id="KW-1133">Transmembrane helix</keyword>
<dbReference type="Proteomes" id="UP001388673">
    <property type="component" value="Unassembled WGS sequence"/>
</dbReference>
<protein>
    <submittedName>
        <fullName evidence="2">Uncharacterized protein</fullName>
    </submittedName>
</protein>
<sequence>MAELYYHLDRISRPIFKYKLLNPTYILVHLAAHAATRYARPYLYPSEIANVEIIQRLFMGKPLQKGDVATPWHHLSGSFFHYINKFPIPRDLRIANHLLTIVLLPPMISFVLFGIPSSPPPGSNRTPIQYWVLRHVIFFVLPSVPSLVFSTNPWLIAQASLVTGDHMGLMGVLLVLALGIRGKHFLTAIAGSVVGLMGLDIALFTIFVIFYSMFGSKSILVTSIRLIMFIISTNGGIRARPPVTWVTRLSYLAYLPMLLVWNSFWSQHLVTIDISKLFDVGKVSAITVTFGPLWDVVTPLILRDGTLYVAALFFFTLLSFTVKPDSSQIVNMILLRLYIFGVMVRETRRLDDEANHHAGPGIPARGVNVVPPVEEEIAAAQDPDERDEEVVGDLIDVNRDGDVGRRARVDAPRVPAPLPNDVHEQPNANVDVDVDVDRGQGVEPEEEKMDLGRIELVWYLMGNLFLLIFALYNRVVPEP</sequence>
<feature type="transmembrane region" description="Helical" evidence="1">
    <location>
        <begin position="306"/>
        <end position="322"/>
    </location>
</feature>
<dbReference type="GeneID" id="92182773"/>
<dbReference type="AlphaFoldDB" id="A0AAW0YIP5"/>
<name>A0AAW0YIP5_9TREE</name>
<organism evidence="2 3">
    <name type="scientific">Kwoniella newhampshirensis</name>
    <dbReference type="NCBI Taxonomy" id="1651941"/>
    <lineage>
        <taxon>Eukaryota</taxon>
        <taxon>Fungi</taxon>
        <taxon>Dikarya</taxon>
        <taxon>Basidiomycota</taxon>
        <taxon>Agaricomycotina</taxon>
        <taxon>Tremellomycetes</taxon>
        <taxon>Tremellales</taxon>
        <taxon>Cryptococcaceae</taxon>
        <taxon>Kwoniella</taxon>
    </lineage>
</organism>
<feature type="transmembrane region" description="Helical" evidence="1">
    <location>
        <begin position="94"/>
        <end position="116"/>
    </location>
</feature>
<feature type="transmembrane region" description="Helical" evidence="1">
    <location>
        <begin position="218"/>
        <end position="237"/>
    </location>
</feature>